<name>F8NUA7_SERL9</name>
<feature type="transmembrane region" description="Helical" evidence="2">
    <location>
        <begin position="243"/>
        <end position="260"/>
    </location>
</feature>
<dbReference type="GeneID" id="18811229"/>
<gene>
    <name evidence="4" type="ORF">SERLADRAFT_386684</name>
</gene>
<dbReference type="AlphaFoldDB" id="F8NUA7"/>
<dbReference type="HOGENOM" id="CLU_035509_1_1_1"/>
<dbReference type="Proteomes" id="UP000008064">
    <property type="component" value="Unassembled WGS sequence"/>
</dbReference>
<reference evidence="5" key="1">
    <citation type="journal article" date="2011" name="Science">
        <title>The plant cell wall-decomposing machinery underlies the functional diversity of forest fungi.</title>
        <authorList>
            <person name="Eastwood D.C."/>
            <person name="Floudas D."/>
            <person name="Binder M."/>
            <person name="Majcherczyk A."/>
            <person name="Schneider P."/>
            <person name="Aerts A."/>
            <person name="Asiegbu F.O."/>
            <person name="Baker S.E."/>
            <person name="Barry K."/>
            <person name="Bendiksby M."/>
            <person name="Blumentritt M."/>
            <person name="Coutinho P.M."/>
            <person name="Cullen D."/>
            <person name="de Vries R.P."/>
            <person name="Gathman A."/>
            <person name="Goodell B."/>
            <person name="Henrissat B."/>
            <person name="Ihrmark K."/>
            <person name="Kauserud H."/>
            <person name="Kohler A."/>
            <person name="LaButti K."/>
            <person name="Lapidus A."/>
            <person name="Lavin J.L."/>
            <person name="Lee Y.-H."/>
            <person name="Lindquist E."/>
            <person name="Lilly W."/>
            <person name="Lucas S."/>
            <person name="Morin E."/>
            <person name="Murat C."/>
            <person name="Oguiza J.A."/>
            <person name="Park J."/>
            <person name="Pisabarro A.G."/>
            <person name="Riley R."/>
            <person name="Rosling A."/>
            <person name="Salamov A."/>
            <person name="Schmidt O."/>
            <person name="Schmutz J."/>
            <person name="Skrede I."/>
            <person name="Stenlid J."/>
            <person name="Wiebenga A."/>
            <person name="Xie X."/>
            <person name="Kuees U."/>
            <person name="Hibbett D.S."/>
            <person name="Hoffmeister D."/>
            <person name="Hoegberg N."/>
            <person name="Martin F."/>
            <person name="Grigoriev I.V."/>
            <person name="Watkinson S.C."/>
        </authorList>
    </citation>
    <scope>NUCLEOTIDE SEQUENCE [LARGE SCALE GENOMIC DNA]</scope>
    <source>
        <strain evidence="5">S7.9</strain>
    </source>
</reference>
<dbReference type="EMBL" id="GL945433">
    <property type="protein sequence ID" value="EGO25181.1"/>
    <property type="molecule type" value="Genomic_DNA"/>
</dbReference>
<feature type="transmembrane region" description="Helical" evidence="2">
    <location>
        <begin position="219"/>
        <end position="237"/>
    </location>
</feature>
<keyword evidence="2" id="KW-0472">Membrane</keyword>
<sequence>MASPVYLPPATISLLQATQGDADVVRYLSAAGLVILLYDHLLTFADEVALIWTSSRSFAKYLYLMNRYLVPQVLIVTAYQMCGFSGYQFTDERCRVLLSISSILAIISISIANLLVLIRVAMLWDNDRSIVFLLSAGFLASFSVTISMMALTLYRTWYGIEYSTIAKMCAVTNTSPALIAVWAAPLLFELVVLAFTVVNAIARPRRANLMLVKALRRDGIMFFIAIACLRILNLALAATRKSALVLLAVYFVWSMVTLILNRSLLNLRRADVLEALRQAPPLDPRSMSPFGALPNADELPDVEYELEERRVPKASWLDSKRKPNPPSRGPQRTQSDDALQWDWKANYT</sequence>
<feature type="region of interest" description="Disordered" evidence="1">
    <location>
        <begin position="315"/>
        <end position="348"/>
    </location>
</feature>
<dbReference type="RefSeq" id="XP_007317303.1">
    <property type="nucleotide sequence ID" value="XM_007317241.1"/>
</dbReference>
<protein>
    <recommendedName>
        <fullName evidence="3">DUF6533 domain-containing protein</fullName>
    </recommendedName>
</protein>
<proteinExistence type="predicted"/>
<dbReference type="OrthoDB" id="3251775at2759"/>
<evidence type="ECO:0000313" key="4">
    <source>
        <dbReference type="EMBL" id="EGO25181.1"/>
    </source>
</evidence>
<evidence type="ECO:0000256" key="2">
    <source>
        <dbReference type="SAM" id="Phobius"/>
    </source>
</evidence>
<accession>F8NUA7</accession>
<dbReference type="Pfam" id="PF20151">
    <property type="entry name" value="DUF6533"/>
    <property type="match status" value="1"/>
</dbReference>
<feature type="transmembrane region" description="Helical" evidence="2">
    <location>
        <begin position="177"/>
        <end position="198"/>
    </location>
</feature>
<evidence type="ECO:0000259" key="3">
    <source>
        <dbReference type="Pfam" id="PF20151"/>
    </source>
</evidence>
<dbReference type="KEGG" id="sla:SERLADRAFT_386684"/>
<organism evidence="5">
    <name type="scientific">Serpula lacrymans var. lacrymans (strain S7.9)</name>
    <name type="common">Dry rot fungus</name>
    <dbReference type="NCBI Taxonomy" id="578457"/>
    <lineage>
        <taxon>Eukaryota</taxon>
        <taxon>Fungi</taxon>
        <taxon>Dikarya</taxon>
        <taxon>Basidiomycota</taxon>
        <taxon>Agaricomycotina</taxon>
        <taxon>Agaricomycetes</taxon>
        <taxon>Agaricomycetidae</taxon>
        <taxon>Boletales</taxon>
        <taxon>Coniophorineae</taxon>
        <taxon>Serpulaceae</taxon>
        <taxon>Serpula</taxon>
    </lineage>
</organism>
<evidence type="ECO:0000256" key="1">
    <source>
        <dbReference type="SAM" id="MobiDB-lite"/>
    </source>
</evidence>
<feature type="domain" description="DUF6533" evidence="3">
    <location>
        <begin position="27"/>
        <end position="70"/>
    </location>
</feature>
<keyword evidence="2" id="KW-1133">Transmembrane helix</keyword>
<evidence type="ECO:0000313" key="5">
    <source>
        <dbReference type="Proteomes" id="UP000008064"/>
    </source>
</evidence>
<keyword evidence="2" id="KW-0812">Transmembrane</keyword>
<feature type="transmembrane region" description="Helical" evidence="2">
    <location>
        <begin position="30"/>
        <end position="52"/>
    </location>
</feature>
<feature type="transmembrane region" description="Helical" evidence="2">
    <location>
        <begin position="130"/>
        <end position="157"/>
    </location>
</feature>
<feature type="transmembrane region" description="Helical" evidence="2">
    <location>
        <begin position="96"/>
        <end position="118"/>
    </location>
</feature>
<dbReference type="InterPro" id="IPR045340">
    <property type="entry name" value="DUF6533"/>
</dbReference>